<protein>
    <submittedName>
        <fullName evidence="1">7383_t:CDS:1</fullName>
    </submittedName>
</protein>
<organism evidence="1 2">
    <name type="scientific">Acaulospora colombiana</name>
    <dbReference type="NCBI Taxonomy" id="27376"/>
    <lineage>
        <taxon>Eukaryota</taxon>
        <taxon>Fungi</taxon>
        <taxon>Fungi incertae sedis</taxon>
        <taxon>Mucoromycota</taxon>
        <taxon>Glomeromycotina</taxon>
        <taxon>Glomeromycetes</taxon>
        <taxon>Diversisporales</taxon>
        <taxon>Acaulosporaceae</taxon>
        <taxon>Acaulospora</taxon>
    </lineage>
</organism>
<gene>
    <name evidence="1" type="ORF">ACOLOM_LOCUS12759</name>
</gene>
<feature type="non-terminal residue" evidence="1">
    <location>
        <position position="1"/>
    </location>
</feature>
<dbReference type="EMBL" id="CAJVPT010053823">
    <property type="protein sequence ID" value="CAG8752270.1"/>
    <property type="molecule type" value="Genomic_DNA"/>
</dbReference>
<sequence length="235" mass="25667">RERSLTYQSARRHAIRRAEEKRARREEDSADAMEKGGRATSVDPATVKVTLTDLNPFKPIWSVLTRKNNLCILFPSALLFAFQYSVCFTAARTFAAAPYNYDPLHIGLVLLSFGLGNMFGSVLGGRWSDWKYNKLRVANGGHGWPEMRLRSTIAVMVVLPPSVLAFAWTCQKHTHIAGPVVTLFISGFTVLTLAYVVDANAGRSTAAVASNSSFRGLSGMIASEIAAPLQDSIGD</sequence>
<evidence type="ECO:0000313" key="1">
    <source>
        <dbReference type="EMBL" id="CAG8752270.1"/>
    </source>
</evidence>
<proteinExistence type="predicted"/>
<comment type="caution">
    <text evidence="1">The sequence shown here is derived from an EMBL/GenBank/DDBJ whole genome shotgun (WGS) entry which is preliminary data.</text>
</comment>
<feature type="non-terminal residue" evidence="1">
    <location>
        <position position="235"/>
    </location>
</feature>
<reference evidence="1" key="1">
    <citation type="submission" date="2021-06" db="EMBL/GenBank/DDBJ databases">
        <authorList>
            <person name="Kallberg Y."/>
            <person name="Tangrot J."/>
            <person name="Rosling A."/>
        </authorList>
    </citation>
    <scope>NUCLEOTIDE SEQUENCE</scope>
    <source>
        <strain evidence="1">CL356</strain>
    </source>
</reference>
<dbReference type="Proteomes" id="UP000789525">
    <property type="component" value="Unassembled WGS sequence"/>
</dbReference>
<name>A0ACA9QGX2_9GLOM</name>
<evidence type="ECO:0000313" key="2">
    <source>
        <dbReference type="Proteomes" id="UP000789525"/>
    </source>
</evidence>
<accession>A0ACA9QGX2</accession>
<keyword evidence="2" id="KW-1185">Reference proteome</keyword>